<evidence type="ECO:0000313" key="3">
    <source>
        <dbReference type="EMBL" id="KAF3035694.1"/>
    </source>
</evidence>
<keyword evidence="4" id="KW-1185">Reference proteome</keyword>
<dbReference type="EMBL" id="SWKV01000056">
    <property type="protein sequence ID" value="KAF3035694.1"/>
    <property type="molecule type" value="Genomic_DNA"/>
</dbReference>
<dbReference type="InterPro" id="IPR002110">
    <property type="entry name" value="Ankyrin_rpt"/>
</dbReference>
<dbReference type="InterPro" id="IPR036673">
    <property type="entry name" value="Cyanovirin-N_sf"/>
</dbReference>
<accession>A0A9P4WLL9</accession>
<dbReference type="Pfam" id="PF26639">
    <property type="entry name" value="Het-6_barrel"/>
    <property type="match status" value="1"/>
</dbReference>
<dbReference type="Pfam" id="PF08881">
    <property type="entry name" value="CVNH"/>
    <property type="match status" value="1"/>
</dbReference>
<reference evidence="3" key="1">
    <citation type="submission" date="2019-04" db="EMBL/GenBank/DDBJ databases">
        <title>Sequencing of skin fungus with MAO and IRED activity.</title>
        <authorList>
            <person name="Marsaioli A.J."/>
            <person name="Bonatto J.M.C."/>
            <person name="Reis Junior O."/>
        </authorList>
    </citation>
    <scope>NUCLEOTIDE SEQUENCE</scope>
    <source>
        <strain evidence="3">28M1</strain>
    </source>
</reference>
<dbReference type="SMART" id="SM01111">
    <property type="entry name" value="CVNH"/>
    <property type="match status" value="1"/>
</dbReference>
<dbReference type="InterPro" id="IPR010730">
    <property type="entry name" value="HET"/>
</dbReference>
<organism evidence="3 4">
    <name type="scientific">Didymella heteroderae</name>
    <dbReference type="NCBI Taxonomy" id="1769908"/>
    <lineage>
        <taxon>Eukaryota</taxon>
        <taxon>Fungi</taxon>
        <taxon>Dikarya</taxon>
        <taxon>Ascomycota</taxon>
        <taxon>Pezizomycotina</taxon>
        <taxon>Dothideomycetes</taxon>
        <taxon>Pleosporomycetidae</taxon>
        <taxon>Pleosporales</taxon>
        <taxon>Pleosporineae</taxon>
        <taxon>Didymellaceae</taxon>
        <taxon>Didymella</taxon>
    </lineage>
</organism>
<protein>
    <recommendedName>
        <fullName evidence="2">Cyanovirin-N domain-containing protein</fullName>
    </recommendedName>
</protein>
<evidence type="ECO:0000313" key="4">
    <source>
        <dbReference type="Proteomes" id="UP000758155"/>
    </source>
</evidence>
<dbReference type="InterPro" id="IPR011058">
    <property type="entry name" value="Cyanovirin-N"/>
</dbReference>
<feature type="domain" description="Cyanovirin-N" evidence="2">
    <location>
        <begin position="2"/>
        <end position="101"/>
    </location>
</feature>
<dbReference type="OrthoDB" id="3548654at2759"/>
<dbReference type="InterPro" id="IPR052895">
    <property type="entry name" value="HetReg/Transcr_Mod"/>
</dbReference>
<dbReference type="SUPFAM" id="SSF48403">
    <property type="entry name" value="Ankyrin repeat"/>
    <property type="match status" value="1"/>
</dbReference>
<dbReference type="SMART" id="SM00248">
    <property type="entry name" value="ANK"/>
    <property type="match status" value="2"/>
</dbReference>
<sequence length="661" mass="75349">MAFTLTSRNIRLAGLNLYAECRAVNGRWDANTIDLSDYIVTVGGRLYWRIDAEDGLRLGHDADCHLDENYLTARVLEGDRIVESSINLDDCLSNSDGHLHFRPWHTTGRRKQLQETARKIRDLYKSLPPFSYRSLSHSQSIRLLRLSPPTASSYRSCKVVCQLVEFPLTSAPVYSALSYTWGNPHTNGLDEGDPYNRTLPIECNGQLLEVGQNLHKVLRKIGKTLLEEEADLEDGETVLIYWAKRGRLDNVLHWLRRGADVTTQDMFGKSALHWAAKHGHLDVVKVLVFAGSSRTALDDSLKTPLDCAREGQRDDWEAIESFLAQPLSMSTSLCLSRGYGEYYWIDAICINQVDQAEKSTQIALMGSIYKNAKRVLAWIGSDNTCWFQQNTRTMLWHAWRLDEARQMGYLTEEVLDSLVADPIAYNNTSNPVRTLWRTLSKIDTDIEDALELPDAAAYNSFLCWLRHVILMDIARPKLYMDVPKGAEFLSDVHGDYEPVEPWDFFDYAFRDHGRTTRRTRMATFWQLCKRVGIPLPDMPVCEINSEVDVTYYYNVWIQNVLGAVQFVAHDTSIVPGQKLFRTGKYKKLGSGPGVMEAGDVIMYVPDTVTPYVFREKEDRKYWLIGEAYVHGVPQKPEQYDGKLKTFFDSGGVEFGESICII</sequence>
<name>A0A9P4WLL9_9PLEO</name>
<comment type="caution">
    <text evidence="3">The sequence shown here is derived from an EMBL/GenBank/DDBJ whole genome shotgun (WGS) entry which is preliminary data.</text>
</comment>
<dbReference type="Pfam" id="PF12796">
    <property type="entry name" value="Ank_2"/>
    <property type="match status" value="1"/>
</dbReference>
<dbReference type="Proteomes" id="UP000758155">
    <property type="component" value="Unassembled WGS sequence"/>
</dbReference>
<feature type="repeat" description="ANK" evidence="1">
    <location>
        <begin position="267"/>
        <end position="299"/>
    </location>
</feature>
<gene>
    <name evidence="3" type="ORF">E8E12_006218</name>
</gene>
<evidence type="ECO:0000256" key="1">
    <source>
        <dbReference type="PROSITE-ProRule" id="PRU00023"/>
    </source>
</evidence>
<keyword evidence="1" id="KW-0040">ANK repeat</keyword>
<dbReference type="AlphaFoldDB" id="A0A9P4WLL9"/>
<dbReference type="PROSITE" id="PS50088">
    <property type="entry name" value="ANK_REPEAT"/>
    <property type="match status" value="1"/>
</dbReference>
<dbReference type="SUPFAM" id="SSF51322">
    <property type="entry name" value="Cyanovirin-N"/>
    <property type="match status" value="1"/>
</dbReference>
<proteinExistence type="predicted"/>
<dbReference type="Gene3D" id="2.30.60.10">
    <property type="entry name" value="Cyanovirin-N"/>
    <property type="match status" value="1"/>
</dbReference>
<dbReference type="PANTHER" id="PTHR24148">
    <property type="entry name" value="ANKYRIN REPEAT DOMAIN-CONTAINING PROTEIN 39 HOMOLOG-RELATED"/>
    <property type="match status" value="1"/>
</dbReference>
<dbReference type="Pfam" id="PF06985">
    <property type="entry name" value="HET"/>
    <property type="match status" value="1"/>
</dbReference>
<dbReference type="Gene3D" id="1.25.40.20">
    <property type="entry name" value="Ankyrin repeat-containing domain"/>
    <property type="match status" value="1"/>
</dbReference>
<evidence type="ECO:0000259" key="2">
    <source>
        <dbReference type="SMART" id="SM01111"/>
    </source>
</evidence>
<dbReference type="PANTHER" id="PTHR24148:SF64">
    <property type="entry name" value="HETEROKARYON INCOMPATIBILITY DOMAIN-CONTAINING PROTEIN"/>
    <property type="match status" value="1"/>
</dbReference>
<dbReference type="InterPro" id="IPR036770">
    <property type="entry name" value="Ankyrin_rpt-contain_sf"/>
</dbReference>
<dbReference type="PROSITE" id="PS50297">
    <property type="entry name" value="ANK_REP_REGION"/>
    <property type="match status" value="1"/>
</dbReference>